<name>D2RSW2_HALTV</name>
<gene>
    <name evidence="1" type="ordered locus">Htur_0035</name>
</gene>
<dbReference type="KEGG" id="htu:Htur_0035"/>
<dbReference type="Proteomes" id="UP000001903">
    <property type="component" value="Chromosome"/>
</dbReference>
<dbReference type="AlphaFoldDB" id="D2RSW2"/>
<keyword evidence="2" id="KW-1185">Reference proteome</keyword>
<dbReference type="STRING" id="543526.Htur_0035"/>
<protein>
    <submittedName>
        <fullName evidence="1">Uncharacterized protein</fullName>
    </submittedName>
</protein>
<dbReference type="EMBL" id="CP001860">
    <property type="protein sequence ID" value="ADB58936.1"/>
    <property type="molecule type" value="Genomic_DNA"/>
</dbReference>
<dbReference type="OrthoDB" id="199106at2157"/>
<accession>D2RSW2</accession>
<evidence type="ECO:0000313" key="1">
    <source>
        <dbReference type="EMBL" id="ADB58936.1"/>
    </source>
</evidence>
<organism evidence="1 2">
    <name type="scientific">Haloterrigena turkmenica (strain ATCC 51198 / DSM 5511 / JCM 9101 / NCIMB 13204 / VKM B-1734 / 4k)</name>
    <name type="common">Halococcus turkmenicus</name>
    <dbReference type="NCBI Taxonomy" id="543526"/>
    <lineage>
        <taxon>Archaea</taxon>
        <taxon>Methanobacteriati</taxon>
        <taxon>Methanobacteriota</taxon>
        <taxon>Stenosarchaea group</taxon>
        <taxon>Halobacteria</taxon>
        <taxon>Halobacteriales</taxon>
        <taxon>Natrialbaceae</taxon>
        <taxon>Haloterrigena</taxon>
    </lineage>
</organism>
<evidence type="ECO:0000313" key="2">
    <source>
        <dbReference type="Proteomes" id="UP000001903"/>
    </source>
</evidence>
<dbReference type="RefSeq" id="WP_012941269.1">
    <property type="nucleotide sequence ID" value="NC_013743.1"/>
</dbReference>
<dbReference type="HOGENOM" id="CLU_1202607_0_0_2"/>
<dbReference type="GeneID" id="8740598"/>
<dbReference type="eggNOG" id="arCOG13290">
    <property type="taxonomic scope" value="Archaea"/>
</dbReference>
<reference evidence="1 2" key="1">
    <citation type="journal article" date="2010" name="Stand. Genomic Sci.">
        <title>Complete genome sequence of Haloterrigena turkmenica type strain (4k).</title>
        <authorList>
            <person name="Saunders E."/>
            <person name="Tindall B.J."/>
            <person name="Fahnrich R."/>
            <person name="Lapidus A."/>
            <person name="Copeland A."/>
            <person name="Del Rio T.G."/>
            <person name="Lucas S."/>
            <person name="Chen F."/>
            <person name="Tice H."/>
            <person name="Cheng J.F."/>
            <person name="Han C."/>
            <person name="Detter J.C."/>
            <person name="Bruce D."/>
            <person name="Goodwin L."/>
            <person name="Chain P."/>
            <person name="Pitluck S."/>
            <person name="Pati A."/>
            <person name="Ivanova N."/>
            <person name="Mavromatis K."/>
            <person name="Chen A."/>
            <person name="Palaniappan K."/>
            <person name="Land M."/>
            <person name="Hauser L."/>
            <person name="Chang Y.J."/>
            <person name="Jeffries C.D."/>
            <person name="Brettin T."/>
            <person name="Rohde M."/>
            <person name="Goker M."/>
            <person name="Bristow J."/>
            <person name="Eisen J.A."/>
            <person name="Markowitz V."/>
            <person name="Hugenholtz P."/>
            <person name="Klenk H.P."/>
            <person name="Kyrpides N.C."/>
        </authorList>
    </citation>
    <scope>NUCLEOTIDE SEQUENCE [LARGE SCALE GENOMIC DNA]</scope>
    <source>
        <strain evidence="2">ATCC 51198 / DSM 5511 / JCM 9101 / NCIMB 13204 / VKM B-1734 / 4k</strain>
    </source>
</reference>
<proteinExistence type="predicted"/>
<sequence length="230" mass="26682">MSESLSIPYLFEEELDSRRIERFLRFCFDELNCSRSPPESEDTSQFGYTTEETDGIRYGCTIDDAIERITRVAGGTIWLWYDDLNVGIHINGWSADRPAVPNLSLSIDEWYVKPWRNDRPDLIYDFVLELYDYLSPIYVYGDTYLDETTLSTEGLKEGRLEEVYWVNGFGPDIAEQVGRERLLHAPAWQVDDREDGGVFLWEAPLPLSQIRQETDDKLRSYFSLNSSSAN</sequence>